<dbReference type="GeneID" id="112045117"/>
<dbReference type="Proteomes" id="UP001652582">
    <property type="component" value="Chromosome 8"/>
</dbReference>
<organism evidence="3 4">
    <name type="scientific">Bicyclus anynana</name>
    <name type="common">Squinting bush brown butterfly</name>
    <dbReference type="NCBI Taxonomy" id="110368"/>
    <lineage>
        <taxon>Eukaryota</taxon>
        <taxon>Metazoa</taxon>
        <taxon>Ecdysozoa</taxon>
        <taxon>Arthropoda</taxon>
        <taxon>Hexapoda</taxon>
        <taxon>Insecta</taxon>
        <taxon>Pterygota</taxon>
        <taxon>Neoptera</taxon>
        <taxon>Endopterygota</taxon>
        <taxon>Lepidoptera</taxon>
        <taxon>Glossata</taxon>
        <taxon>Ditrysia</taxon>
        <taxon>Papilionoidea</taxon>
        <taxon>Nymphalidae</taxon>
        <taxon>Satyrinae</taxon>
        <taxon>Satyrini</taxon>
        <taxon>Mycalesina</taxon>
        <taxon>Bicyclus</taxon>
    </lineage>
</organism>
<dbReference type="AlphaFoldDB" id="A0A6J1N262"/>
<evidence type="ECO:0000256" key="2">
    <source>
        <dbReference type="SAM" id="Phobius"/>
    </source>
</evidence>
<keyword evidence="2" id="KW-0812">Transmembrane</keyword>
<feature type="region of interest" description="Disordered" evidence="1">
    <location>
        <begin position="35"/>
        <end position="70"/>
    </location>
</feature>
<evidence type="ECO:0000256" key="1">
    <source>
        <dbReference type="SAM" id="MobiDB-lite"/>
    </source>
</evidence>
<dbReference type="KEGG" id="bany:112045117"/>
<feature type="region of interest" description="Disordered" evidence="1">
    <location>
        <begin position="338"/>
        <end position="371"/>
    </location>
</feature>
<feature type="transmembrane region" description="Helical" evidence="2">
    <location>
        <begin position="79"/>
        <end position="104"/>
    </location>
</feature>
<feature type="compositionally biased region" description="Polar residues" evidence="1">
    <location>
        <begin position="35"/>
        <end position="58"/>
    </location>
</feature>
<dbReference type="GO" id="GO:0016301">
    <property type="term" value="F:kinase activity"/>
    <property type="evidence" value="ECO:0007669"/>
    <property type="project" value="UniProtKB-KW"/>
</dbReference>
<protein>
    <submittedName>
        <fullName evidence="4">Probable LIM domain-containing serine/threonine-protein kinase DDB_G0286997 isoform X1</fullName>
    </submittedName>
</protein>
<evidence type="ECO:0000313" key="4">
    <source>
        <dbReference type="RefSeq" id="XP_023936966.1"/>
    </source>
</evidence>
<sequence length="442" mass="49351">MFIVIINNSDMGPSVFVVYSVIILSALATSDNNDQTYQGANPSVATSETQPQTNSTKKAPTETKQADAETTPPIIPQNVWIYVAIGASVLVLLLCQTLCFCLYLRKMRLKSANPTHCNINNNMAHSENTNPYQPAPSRLNTITAKPGEQNHTSSLYEYECVKDVTNRPEKKPEPPPTSTLPKRQRPPLPLPNDIQGHKSSTLTASATQQMLLQRGKQVSTVPNNPPLPFHPLPPMPSRSPQTRRLPTPVRTPVLKKRESIRNDRSYKIYESLPDLRETRINPKPPPGHLPMMFTPPTPVISQSVNRGRILHDRDTASPTLPSKPRMPLPQELNRYEHRKHSITSSSSWNISSAVSPSAPSSVNRPKISNENQSVSNELMEKLKRRANLNSQIANTATRSPALHKPPILPPPKLIPKPKYMDESSDDDEWTMEEIQPVNLYNV</sequence>
<name>A0A6J1N262_BICAN</name>
<keyword evidence="4" id="KW-0418">Kinase</keyword>
<keyword evidence="2" id="KW-0472">Membrane</keyword>
<feature type="transmembrane region" description="Helical" evidence="2">
    <location>
        <begin position="12"/>
        <end position="29"/>
    </location>
</feature>
<evidence type="ECO:0000313" key="3">
    <source>
        <dbReference type="Proteomes" id="UP001652582"/>
    </source>
</evidence>
<feature type="compositionally biased region" description="Pro residues" evidence="1">
    <location>
        <begin position="223"/>
        <end position="237"/>
    </location>
</feature>
<proteinExistence type="predicted"/>
<dbReference type="OrthoDB" id="6930109at2759"/>
<reference evidence="4" key="1">
    <citation type="submission" date="2025-08" db="UniProtKB">
        <authorList>
            <consortium name="RefSeq"/>
        </authorList>
    </citation>
    <scope>IDENTIFICATION</scope>
</reference>
<dbReference type="RefSeq" id="XP_023936966.1">
    <property type="nucleotide sequence ID" value="XM_024081198.2"/>
</dbReference>
<feature type="compositionally biased region" description="Basic and acidic residues" evidence="1">
    <location>
        <begin position="159"/>
        <end position="173"/>
    </location>
</feature>
<accession>A0A6J1N262</accession>
<feature type="region of interest" description="Disordered" evidence="1">
    <location>
        <begin position="218"/>
        <end position="246"/>
    </location>
</feature>
<keyword evidence="3" id="KW-1185">Reference proteome</keyword>
<keyword evidence="4" id="KW-0808">Transferase</keyword>
<feature type="compositionally biased region" description="Polar residues" evidence="1">
    <location>
        <begin position="128"/>
        <end position="155"/>
    </location>
</feature>
<feature type="region of interest" description="Disordered" evidence="1">
    <location>
        <begin position="128"/>
        <end position="198"/>
    </location>
</feature>
<keyword evidence="2" id="KW-1133">Transmembrane helix</keyword>
<feature type="compositionally biased region" description="Low complexity" evidence="1">
    <location>
        <begin position="342"/>
        <end position="362"/>
    </location>
</feature>
<gene>
    <name evidence="4" type="primary">LOC112045117</name>
</gene>
<feature type="region of interest" description="Disordered" evidence="1">
    <location>
        <begin position="394"/>
        <end position="427"/>
    </location>
</feature>